<dbReference type="FunFam" id="3.40.50.300:FF:001091">
    <property type="entry name" value="Probable disease resistance protein At1g61300"/>
    <property type="match status" value="1"/>
</dbReference>
<dbReference type="InterPro" id="IPR036388">
    <property type="entry name" value="WH-like_DNA-bd_sf"/>
</dbReference>
<evidence type="ECO:0000259" key="9">
    <source>
        <dbReference type="Pfam" id="PF23559"/>
    </source>
</evidence>
<keyword evidence="2" id="KW-0433">Leucine-rich repeat</keyword>
<evidence type="ECO:0000256" key="1">
    <source>
        <dbReference type="ARBA" id="ARBA00008894"/>
    </source>
</evidence>
<dbReference type="Pfam" id="PF23559">
    <property type="entry name" value="WHD_DRP"/>
    <property type="match status" value="1"/>
</dbReference>
<comment type="caution">
    <text evidence="11">The sequence shown here is derived from an EMBL/GenBank/DDBJ whole genome shotgun (WGS) entry which is preliminary data.</text>
</comment>
<dbReference type="OrthoDB" id="664960at2759"/>
<feature type="domain" description="Disease resistance R13L4/SHOC-2-like LRR" evidence="10">
    <location>
        <begin position="555"/>
        <end position="662"/>
    </location>
</feature>
<evidence type="ECO:0000259" key="10">
    <source>
        <dbReference type="Pfam" id="PF23598"/>
    </source>
</evidence>
<comment type="similarity">
    <text evidence="1">Belongs to the disease resistance NB-LRR family.</text>
</comment>
<dbReference type="GO" id="GO:0051607">
    <property type="term" value="P:defense response to virus"/>
    <property type="evidence" value="ECO:0007669"/>
    <property type="project" value="UniProtKB-ARBA"/>
</dbReference>
<dbReference type="InterPro" id="IPR050905">
    <property type="entry name" value="Plant_NBS-LRR"/>
</dbReference>
<accession>A0A2G9HS07</accession>
<dbReference type="Pfam" id="PF00931">
    <property type="entry name" value="NB-ARC"/>
    <property type="match status" value="1"/>
</dbReference>
<keyword evidence="4" id="KW-0547">Nucleotide-binding</keyword>
<dbReference type="Gene3D" id="1.10.10.10">
    <property type="entry name" value="Winged helix-like DNA-binding domain superfamily/Winged helix DNA-binding domain"/>
    <property type="match status" value="1"/>
</dbReference>
<dbReference type="Gene3D" id="3.80.10.10">
    <property type="entry name" value="Ribonuclease Inhibitor"/>
    <property type="match status" value="2"/>
</dbReference>
<keyword evidence="5" id="KW-0611">Plant defense</keyword>
<name>A0A2G9HS07_9LAMI</name>
<dbReference type="InterPro" id="IPR027417">
    <property type="entry name" value="P-loop_NTPase"/>
</dbReference>
<dbReference type="SMART" id="SM00369">
    <property type="entry name" value="LRR_TYP"/>
    <property type="match status" value="3"/>
</dbReference>
<evidence type="ECO:0000256" key="3">
    <source>
        <dbReference type="ARBA" id="ARBA00022737"/>
    </source>
</evidence>
<dbReference type="InterPro" id="IPR058922">
    <property type="entry name" value="WHD_DRP"/>
</dbReference>
<organism evidence="11 12">
    <name type="scientific">Handroanthus impetiginosus</name>
    <dbReference type="NCBI Taxonomy" id="429701"/>
    <lineage>
        <taxon>Eukaryota</taxon>
        <taxon>Viridiplantae</taxon>
        <taxon>Streptophyta</taxon>
        <taxon>Embryophyta</taxon>
        <taxon>Tracheophyta</taxon>
        <taxon>Spermatophyta</taxon>
        <taxon>Magnoliopsida</taxon>
        <taxon>eudicotyledons</taxon>
        <taxon>Gunneridae</taxon>
        <taxon>Pentapetalae</taxon>
        <taxon>asterids</taxon>
        <taxon>lamiids</taxon>
        <taxon>Lamiales</taxon>
        <taxon>Bignoniaceae</taxon>
        <taxon>Crescentiina</taxon>
        <taxon>Tabebuia alliance</taxon>
        <taxon>Handroanthus</taxon>
    </lineage>
</organism>
<dbReference type="Pfam" id="PF23247">
    <property type="entry name" value="LRR_RPS2"/>
    <property type="match status" value="1"/>
</dbReference>
<gene>
    <name evidence="11" type="ORF">CDL12_07081</name>
</gene>
<keyword evidence="12" id="KW-1185">Reference proteome</keyword>
<dbReference type="Proteomes" id="UP000231279">
    <property type="component" value="Unassembled WGS sequence"/>
</dbReference>
<keyword evidence="3" id="KW-0677">Repeat</keyword>
<dbReference type="InterPro" id="IPR032675">
    <property type="entry name" value="LRR_dom_sf"/>
</dbReference>
<evidence type="ECO:0000256" key="4">
    <source>
        <dbReference type="ARBA" id="ARBA00022741"/>
    </source>
</evidence>
<evidence type="ECO:0000259" key="7">
    <source>
        <dbReference type="Pfam" id="PF00931"/>
    </source>
</evidence>
<dbReference type="InterPro" id="IPR003591">
    <property type="entry name" value="Leu-rich_rpt_typical-subtyp"/>
</dbReference>
<sequence>MLKQILDSFFSKVGEKLVEYGSDILRDKINLKSTLETLEKDLYLLSNKALDIEKTIKKAELSGKKKRKREVKEWLEQIEMIEKQFCTLEREVEKKGFLRKFLNGDQATQLSTNVNKLVEQSQHFDELVYASETRGESLLTTNLFGRGIKENLERIEKFLESDKSSIGIYGMGGVGKTALAKHINNIILEKSQEKRVCWIMVSQVFTIKNLQDEIAHFIGLDLSDEYNEDKRAARLHRAIGNNFILILDDVWENVCLEKLGDPLRLEGCRLILTTRSFEVCCRMGCQAKVEVKKLHMDEAWNLFKQILEQDSALAPEIEETAKNMAKVCDGLPLGIIVLAGSMRGETSIHVWLNELEKLRDPNMVQDDKEDEVSRILKCSYDRLDLNHQQCFLHCSLYPEDFQIDKEELVRRFISEELVNKRKSRQLQVNQGHAILNKLVNVCLLESVDEDCVRMHDLLRAMALKITKRENMVISGFFSLNEIPNEEEWTEDLEKVSLMNNGITEIPGISPKCPNLKTLILHWNPLTFLPDNFFSHMHNLCFLDFSHTNIEKLPNSLSNLENLKALNLRSCEQLVDIPNLRKLKKLRELDLSRTAIKKVPQGMEELDNLRCLSMSATKFLDILPKGLLLHFPYLQCLHLPYQIKAPVEEITRLKHLEEFWGRVKNVSGFNEYIRSRHSQMSAIFYIIMVYGGVYKDFKRFFTGKDNRRNKLNIRQCDLKNGMEEDLVMLVHNIQFLKLEECEGLSNSFFDDFPKLNNLNSLEVLEISKCGGIECILTNEQFLTANQEFELRFLSLRTVEKIILSELQDFICLIQNTGGALASPLPQEAIFSSLRSLSISKCNKMRKLGLPLLEFQNLEEIYIYNCDEIEEIIVVREGEGEGRGERCVISLPKLKELYLIDLPRLKSICNTTMFCSSIKTIQLIKCQELEKLPLYFDPTSPSPPQTLKEIWVGEGDEEWWESLEWEHPTHNHLLRQLVKFAG</sequence>
<dbReference type="InterPro" id="IPR055414">
    <property type="entry name" value="LRR_R13L4/SHOC2-like"/>
</dbReference>
<reference evidence="12" key="1">
    <citation type="journal article" date="2018" name="Gigascience">
        <title>Genome assembly of the Pink Ipe (Handroanthus impetiginosus, Bignoniaceae), a highly valued, ecologically keystone Neotropical timber forest tree.</title>
        <authorList>
            <person name="Silva-Junior O.B."/>
            <person name="Grattapaglia D."/>
            <person name="Novaes E."/>
            <person name="Collevatti R.G."/>
        </authorList>
    </citation>
    <scope>NUCLEOTIDE SEQUENCE [LARGE SCALE GENOMIC DNA]</scope>
    <source>
        <strain evidence="12">cv. UFG-1</strain>
    </source>
</reference>
<dbReference type="STRING" id="429701.A0A2G9HS07"/>
<keyword evidence="6" id="KW-0067">ATP-binding</keyword>
<dbReference type="EMBL" id="NKXS01001156">
    <property type="protein sequence ID" value="PIN20233.1"/>
    <property type="molecule type" value="Genomic_DNA"/>
</dbReference>
<dbReference type="PANTHER" id="PTHR33463:SF187">
    <property type="entry name" value="AND NB-ARC DOMAIN DISEASE RESISTANCE PROTEIN, PUTATIVE-RELATED"/>
    <property type="match status" value="1"/>
</dbReference>
<dbReference type="SUPFAM" id="SSF52540">
    <property type="entry name" value="P-loop containing nucleoside triphosphate hydrolases"/>
    <property type="match status" value="1"/>
</dbReference>
<dbReference type="FunFam" id="1.10.10.10:FF:000322">
    <property type="entry name" value="Probable disease resistance protein At1g63360"/>
    <property type="match status" value="1"/>
</dbReference>
<dbReference type="InterPro" id="IPR057135">
    <property type="entry name" value="At4g27190-like_LRR"/>
</dbReference>
<evidence type="ECO:0000256" key="6">
    <source>
        <dbReference type="ARBA" id="ARBA00022840"/>
    </source>
</evidence>
<feature type="domain" description="NB-ARC" evidence="7">
    <location>
        <begin position="150"/>
        <end position="307"/>
    </location>
</feature>
<dbReference type="Gene3D" id="3.40.50.300">
    <property type="entry name" value="P-loop containing nucleotide triphosphate hydrolases"/>
    <property type="match status" value="1"/>
</dbReference>
<dbReference type="PRINTS" id="PR00364">
    <property type="entry name" value="DISEASERSIST"/>
</dbReference>
<feature type="domain" description="Disease resistance protein At4g27190-like leucine-rich repeats" evidence="8">
    <location>
        <begin position="824"/>
        <end position="930"/>
    </location>
</feature>
<evidence type="ECO:0000259" key="8">
    <source>
        <dbReference type="Pfam" id="PF23247"/>
    </source>
</evidence>
<evidence type="ECO:0000256" key="5">
    <source>
        <dbReference type="ARBA" id="ARBA00022821"/>
    </source>
</evidence>
<dbReference type="GO" id="GO:0043531">
    <property type="term" value="F:ADP binding"/>
    <property type="evidence" value="ECO:0007669"/>
    <property type="project" value="InterPro"/>
</dbReference>
<dbReference type="InterPro" id="IPR042197">
    <property type="entry name" value="Apaf_helical"/>
</dbReference>
<protein>
    <submittedName>
        <fullName evidence="11">Apoptotic ATPase</fullName>
    </submittedName>
</protein>
<dbReference type="AlphaFoldDB" id="A0A2G9HS07"/>
<dbReference type="SUPFAM" id="SSF52058">
    <property type="entry name" value="L domain-like"/>
    <property type="match status" value="1"/>
</dbReference>
<evidence type="ECO:0000313" key="12">
    <source>
        <dbReference type="Proteomes" id="UP000231279"/>
    </source>
</evidence>
<dbReference type="PANTHER" id="PTHR33463">
    <property type="entry name" value="NB-ARC DOMAIN-CONTAINING PROTEIN-RELATED"/>
    <property type="match status" value="1"/>
</dbReference>
<feature type="domain" description="Disease resistance protein winged helix" evidence="9">
    <location>
        <begin position="396"/>
        <end position="461"/>
    </location>
</feature>
<dbReference type="Pfam" id="PF23598">
    <property type="entry name" value="LRR_14"/>
    <property type="match status" value="1"/>
</dbReference>
<evidence type="ECO:0000313" key="11">
    <source>
        <dbReference type="EMBL" id="PIN20233.1"/>
    </source>
</evidence>
<dbReference type="Gene3D" id="1.10.8.430">
    <property type="entry name" value="Helical domain of apoptotic protease-activating factors"/>
    <property type="match status" value="1"/>
</dbReference>
<evidence type="ECO:0000256" key="2">
    <source>
        <dbReference type="ARBA" id="ARBA00022614"/>
    </source>
</evidence>
<proteinExistence type="inferred from homology"/>
<dbReference type="InterPro" id="IPR002182">
    <property type="entry name" value="NB-ARC"/>
</dbReference>
<dbReference type="GO" id="GO:0005524">
    <property type="term" value="F:ATP binding"/>
    <property type="evidence" value="ECO:0007669"/>
    <property type="project" value="UniProtKB-KW"/>
</dbReference>